<dbReference type="OrthoDB" id="4840035at2759"/>
<keyword evidence="2" id="KW-1185">Reference proteome</keyword>
<protein>
    <submittedName>
        <fullName evidence="1">Uncharacterized protein</fullName>
    </submittedName>
</protein>
<comment type="caution">
    <text evidence="1">The sequence shown here is derived from an EMBL/GenBank/DDBJ whole genome shotgun (WGS) entry which is preliminary data.</text>
</comment>
<proteinExistence type="predicted"/>
<evidence type="ECO:0000313" key="1">
    <source>
        <dbReference type="EMBL" id="KAH6660775.1"/>
    </source>
</evidence>
<dbReference type="GeneID" id="70128193"/>
<organism evidence="1 2">
    <name type="scientific">Truncatella angustata</name>
    <dbReference type="NCBI Taxonomy" id="152316"/>
    <lineage>
        <taxon>Eukaryota</taxon>
        <taxon>Fungi</taxon>
        <taxon>Dikarya</taxon>
        <taxon>Ascomycota</taxon>
        <taxon>Pezizomycotina</taxon>
        <taxon>Sordariomycetes</taxon>
        <taxon>Xylariomycetidae</taxon>
        <taxon>Amphisphaeriales</taxon>
        <taxon>Sporocadaceae</taxon>
        <taxon>Truncatella</taxon>
    </lineage>
</organism>
<reference evidence="1" key="1">
    <citation type="journal article" date="2021" name="Nat. Commun.">
        <title>Genetic determinants of endophytism in the Arabidopsis root mycobiome.</title>
        <authorList>
            <person name="Mesny F."/>
            <person name="Miyauchi S."/>
            <person name="Thiergart T."/>
            <person name="Pickel B."/>
            <person name="Atanasova L."/>
            <person name="Karlsson M."/>
            <person name="Huettel B."/>
            <person name="Barry K.W."/>
            <person name="Haridas S."/>
            <person name="Chen C."/>
            <person name="Bauer D."/>
            <person name="Andreopoulos W."/>
            <person name="Pangilinan J."/>
            <person name="LaButti K."/>
            <person name="Riley R."/>
            <person name="Lipzen A."/>
            <person name="Clum A."/>
            <person name="Drula E."/>
            <person name="Henrissat B."/>
            <person name="Kohler A."/>
            <person name="Grigoriev I.V."/>
            <person name="Martin F.M."/>
            <person name="Hacquard S."/>
        </authorList>
    </citation>
    <scope>NUCLEOTIDE SEQUENCE</scope>
    <source>
        <strain evidence="1">MPI-SDFR-AT-0073</strain>
    </source>
</reference>
<dbReference type="EMBL" id="JAGPXC010000001">
    <property type="protein sequence ID" value="KAH6660775.1"/>
    <property type="molecule type" value="Genomic_DNA"/>
</dbReference>
<gene>
    <name evidence="1" type="ORF">BKA67DRAFT_530861</name>
</gene>
<name>A0A9P8UYM2_9PEZI</name>
<evidence type="ECO:0000313" key="2">
    <source>
        <dbReference type="Proteomes" id="UP000758603"/>
    </source>
</evidence>
<dbReference type="AlphaFoldDB" id="A0A9P8UYM2"/>
<dbReference type="RefSeq" id="XP_045964906.1">
    <property type="nucleotide sequence ID" value="XM_046099301.1"/>
</dbReference>
<dbReference type="Proteomes" id="UP000758603">
    <property type="component" value="Unassembled WGS sequence"/>
</dbReference>
<accession>A0A9P8UYM2</accession>
<sequence length="269" mass="31086">MTSCKKGDLRLEAQRLEKWTYDQFAEYQHQHLRNDGYEYDLSTKAKNYIQRWIDIDTASCHFQGVDEDFWKVSLTVYEKMRSVPETKRVAFFCRENDFVEKNTSMDDRAVTGKEIGTLALMYSLIVQMIDLLPGSDNAQFEASLLAHLKRIDGSKCTCQDGLDAITHLLALLGNDMVIIIDHVDALETDNSAREANAIWTTLKAKLGAHFFKTRTWYSYYRQGASCYQDVGYSKKEQFSVGPGILHRKHSLKELDFEMPKIPRQQQFPL</sequence>